<sequence length="789" mass="86447">MITPSHSHPIRIALTGAGGGFGRTLLAQLRYVPAQEPAVLIDPDLEATAALLADLGYPAERVVRAGADVAENSRAIGEGRILLAADAAALDLSSLDVLVEATGVVPVGVAYARAAMAAGAHVVMVSKEVETVAGVDLARRAEAAGVSYLPGDGDQPANLLRLLDWVEYVGLEVVACGKSGEYDLVFDPEAGTVRQLDAEVPAPGLAGLLSLGEDARATLAARAEAVKDLKRAAAADSCEMTVVSQYSGYTADVESLHYPVVRPDELADVYAEEADGGLVRTPGAVDVFSMLRLPEEASFAGGVFAVVRTHDAPTWELLRQKGHVVSRDGRYACLYWPYHAMGVETPLTIAAAVEGRPGRRARRDAPGRPRDPRPGGRDRADGRRAPPRDRRPRHRDAARHRGAARRRRLLHPRGHRAEPRRRRRRADPRGRRRRARRRRPGGLRERLRARRRRGPPAGGPRRRGPGERAMIAAEARERLRILDAHHHFWDLEGEGRWPWIQDEYDEGFFLGDYHAMRRTFMPAQYREATAGWNVVGTVHCEAERSRDEQVEESRWLTDLHREDPRFPLAAVGHVYFTQPDLREVLAGHAEHPLVRGIRSKPVIAAGPGERAEGPGTMRDPRWVEGLHALAEHGFSWDLRVPYYHLAEAAAHVREIPETTVVVNHCGLPLDRGPEGMDLWRAGMEELAALPNTVVKVSELGLPGNRWDRASNERVVRETVAAFGHSRCLFASNLPVATLTAPTFDEVVDTVLAGLGDATPEQLDEVFHGTAARVYRVELPAPDGRPAARG</sequence>
<dbReference type="Pfam" id="PF21135">
    <property type="entry name" value="DRL_cat"/>
    <property type="match status" value="1"/>
</dbReference>
<feature type="compositionally biased region" description="Basic and acidic residues" evidence="2">
    <location>
        <begin position="363"/>
        <end position="389"/>
    </location>
</feature>
<evidence type="ECO:0000259" key="4">
    <source>
        <dbReference type="Pfam" id="PF21135"/>
    </source>
</evidence>
<feature type="domain" description="Oxidoreductase DRL-like catalytic" evidence="4">
    <location>
        <begin position="153"/>
        <end position="345"/>
    </location>
</feature>
<keyword evidence="6" id="KW-1185">Reference proteome</keyword>
<evidence type="ECO:0000313" key="5">
    <source>
        <dbReference type="EMBL" id="MCP3427085.1"/>
    </source>
</evidence>
<dbReference type="InterPro" id="IPR048423">
    <property type="entry name" value="DRL_cat"/>
</dbReference>
<dbReference type="Gene3D" id="3.40.50.720">
    <property type="entry name" value="NAD(P)-binding Rossmann-like Domain"/>
    <property type="match status" value="1"/>
</dbReference>
<feature type="compositionally biased region" description="Basic residues" evidence="2">
    <location>
        <begin position="390"/>
        <end position="454"/>
    </location>
</feature>
<evidence type="ECO:0000259" key="3">
    <source>
        <dbReference type="Pfam" id="PF04909"/>
    </source>
</evidence>
<dbReference type="AlphaFoldDB" id="A0A9X2HFD3"/>
<proteinExistence type="inferred from homology"/>
<dbReference type="SUPFAM" id="SSF51735">
    <property type="entry name" value="NAD(P)-binding Rossmann-fold domains"/>
    <property type="match status" value="1"/>
</dbReference>
<dbReference type="Proteomes" id="UP001139502">
    <property type="component" value="Unassembled WGS sequence"/>
</dbReference>
<dbReference type="EMBL" id="JANAFB010000051">
    <property type="protein sequence ID" value="MCP3427085.1"/>
    <property type="molecule type" value="Genomic_DNA"/>
</dbReference>
<accession>A0A9X2HFD3</accession>
<comment type="similarity">
    <text evidence="1">Belongs to the metallo-dependent hydrolases superfamily.</text>
</comment>
<dbReference type="RefSeq" id="WP_254168704.1">
    <property type="nucleotide sequence ID" value="NZ_JANAFB010000051.1"/>
</dbReference>
<dbReference type="Gene3D" id="3.20.20.140">
    <property type="entry name" value="Metal-dependent hydrolases"/>
    <property type="match status" value="1"/>
</dbReference>
<protein>
    <submittedName>
        <fullName evidence="5">Amidohydrolase family protein</fullName>
    </submittedName>
</protein>
<organism evidence="5 6">
    <name type="scientific">Rothia santali</name>
    <dbReference type="NCBI Taxonomy" id="2949643"/>
    <lineage>
        <taxon>Bacteria</taxon>
        <taxon>Bacillati</taxon>
        <taxon>Actinomycetota</taxon>
        <taxon>Actinomycetes</taxon>
        <taxon>Micrococcales</taxon>
        <taxon>Micrococcaceae</taxon>
        <taxon>Rothia</taxon>
    </lineage>
</organism>
<dbReference type="PANTHER" id="PTHR43569:SF1">
    <property type="entry name" value="BLL3371 PROTEIN"/>
    <property type="match status" value="1"/>
</dbReference>
<feature type="domain" description="Amidohydrolase-related" evidence="3">
    <location>
        <begin position="483"/>
        <end position="775"/>
    </location>
</feature>
<gene>
    <name evidence="5" type="ORF">NBM05_13955</name>
</gene>
<dbReference type="Pfam" id="PF04909">
    <property type="entry name" value="Amidohydro_2"/>
    <property type="match status" value="1"/>
</dbReference>
<feature type="region of interest" description="Disordered" evidence="2">
    <location>
        <begin position="354"/>
        <end position="467"/>
    </location>
</feature>
<dbReference type="InterPro" id="IPR032466">
    <property type="entry name" value="Metal_Hydrolase"/>
</dbReference>
<evidence type="ECO:0000313" key="6">
    <source>
        <dbReference type="Proteomes" id="UP001139502"/>
    </source>
</evidence>
<evidence type="ECO:0000256" key="1">
    <source>
        <dbReference type="ARBA" id="ARBA00038310"/>
    </source>
</evidence>
<dbReference type="InterPro" id="IPR052350">
    <property type="entry name" value="Metallo-dep_Lactonases"/>
</dbReference>
<dbReference type="InterPro" id="IPR006680">
    <property type="entry name" value="Amidohydro-rel"/>
</dbReference>
<comment type="caution">
    <text evidence="5">The sequence shown here is derived from an EMBL/GenBank/DDBJ whole genome shotgun (WGS) entry which is preliminary data.</text>
</comment>
<dbReference type="GO" id="GO:0016787">
    <property type="term" value="F:hydrolase activity"/>
    <property type="evidence" value="ECO:0007669"/>
    <property type="project" value="InterPro"/>
</dbReference>
<dbReference type="PANTHER" id="PTHR43569">
    <property type="entry name" value="AMIDOHYDROLASE"/>
    <property type="match status" value="1"/>
</dbReference>
<reference evidence="5" key="1">
    <citation type="submission" date="2022-06" db="EMBL/GenBank/DDBJ databases">
        <title>Rothia sp. isolated from sandalwood seedling.</title>
        <authorList>
            <person name="Tuikhar N."/>
            <person name="Kirdat K."/>
            <person name="Thorat V."/>
            <person name="Swetha P."/>
            <person name="Padma S."/>
            <person name="Sundararaj R."/>
            <person name="Yadav A."/>
        </authorList>
    </citation>
    <scope>NUCLEOTIDE SEQUENCE</scope>
    <source>
        <strain evidence="5">AR01</strain>
    </source>
</reference>
<evidence type="ECO:0000256" key="2">
    <source>
        <dbReference type="SAM" id="MobiDB-lite"/>
    </source>
</evidence>
<dbReference type="InterPro" id="IPR036291">
    <property type="entry name" value="NAD(P)-bd_dom_sf"/>
</dbReference>
<dbReference type="SUPFAM" id="SSF51556">
    <property type="entry name" value="Metallo-dependent hydrolases"/>
    <property type="match status" value="1"/>
</dbReference>
<name>A0A9X2HFD3_9MICC</name>